<comment type="caution">
    <text evidence="1">The sequence shown here is derived from an EMBL/GenBank/DDBJ whole genome shotgun (WGS) entry which is preliminary data.</text>
</comment>
<sequence length="199" mass="22996">MSSIDREYYILKREDSDVPTRLEGFHETRERDYRKVPCAPDSPPLAFFNGARRDNRQQGIAALPEPRAVMFDGKNLLVRKPIRDSLLERGVSRLHAHPAWYVHDDKSLHDDYWYLGFSEKFDCWDRELSDHESEDDEEEAAVYTFILDQQLMARTPLNERLLFVMGGCYSPPLVCHESVLPLFLGQGRSGLQAIVLPEA</sequence>
<proteinExistence type="predicted"/>
<dbReference type="AlphaFoldDB" id="A0A6N9HGM6"/>
<keyword evidence="2" id="KW-1185">Reference proteome</keyword>
<gene>
    <name evidence="1" type="ORF">GTP41_11575</name>
</gene>
<dbReference type="Proteomes" id="UP000448575">
    <property type="component" value="Unassembled WGS sequence"/>
</dbReference>
<reference evidence="1 2" key="1">
    <citation type="submission" date="2019-12" db="EMBL/GenBank/DDBJ databases">
        <title>Novel species isolated from a subtropical stream in China.</title>
        <authorList>
            <person name="Lu H."/>
        </authorList>
    </citation>
    <scope>NUCLEOTIDE SEQUENCE [LARGE SCALE GENOMIC DNA]</scope>
    <source>
        <strain evidence="1 2">DS3</strain>
    </source>
</reference>
<evidence type="ECO:0000313" key="1">
    <source>
        <dbReference type="EMBL" id="MYN02738.1"/>
    </source>
</evidence>
<name>A0A6N9HGM6_9BURK</name>
<accession>A0A6N9HGM6</accession>
<dbReference type="EMBL" id="WWCJ01000007">
    <property type="protein sequence ID" value="MYN02738.1"/>
    <property type="molecule type" value="Genomic_DNA"/>
</dbReference>
<organism evidence="1 2">
    <name type="scientific">Pseudoduganella guangdongensis</name>
    <dbReference type="NCBI Taxonomy" id="2692179"/>
    <lineage>
        <taxon>Bacteria</taxon>
        <taxon>Pseudomonadati</taxon>
        <taxon>Pseudomonadota</taxon>
        <taxon>Betaproteobacteria</taxon>
        <taxon>Burkholderiales</taxon>
        <taxon>Oxalobacteraceae</taxon>
        <taxon>Telluria group</taxon>
        <taxon>Pseudoduganella</taxon>
    </lineage>
</organism>
<protein>
    <submittedName>
        <fullName evidence="1">Uncharacterized protein</fullName>
    </submittedName>
</protein>
<dbReference type="RefSeq" id="WP_161025735.1">
    <property type="nucleotide sequence ID" value="NZ_WWCJ01000007.1"/>
</dbReference>
<evidence type="ECO:0000313" key="2">
    <source>
        <dbReference type="Proteomes" id="UP000448575"/>
    </source>
</evidence>